<dbReference type="AlphaFoldDB" id="A0A1F6VHZ0"/>
<dbReference type="InterPro" id="IPR045886">
    <property type="entry name" value="ThiF/MoeB/HesA"/>
</dbReference>
<evidence type="ECO:0000313" key="3">
    <source>
        <dbReference type="Proteomes" id="UP000178059"/>
    </source>
</evidence>
<comment type="caution">
    <text evidence="2">The sequence shown here is derived from an EMBL/GenBank/DDBJ whole genome shotgun (WGS) entry which is preliminary data.</text>
</comment>
<dbReference type="InterPro" id="IPR035985">
    <property type="entry name" value="Ubiquitin-activating_enz"/>
</dbReference>
<evidence type="ECO:0000313" key="2">
    <source>
        <dbReference type="EMBL" id="OGI69253.1"/>
    </source>
</evidence>
<evidence type="ECO:0000259" key="1">
    <source>
        <dbReference type="Pfam" id="PF00899"/>
    </source>
</evidence>
<reference evidence="2 3" key="1">
    <citation type="journal article" date="2016" name="Nat. Commun.">
        <title>Thousands of microbial genomes shed light on interconnected biogeochemical processes in an aquifer system.</title>
        <authorList>
            <person name="Anantharaman K."/>
            <person name="Brown C.T."/>
            <person name="Hug L.A."/>
            <person name="Sharon I."/>
            <person name="Castelle C.J."/>
            <person name="Probst A.J."/>
            <person name="Thomas B.C."/>
            <person name="Singh A."/>
            <person name="Wilkins M.J."/>
            <person name="Karaoz U."/>
            <person name="Brodie E.L."/>
            <person name="Williams K.H."/>
            <person name="Hubbard S.S."/>
            <person name="Banfield J.F."/>
        </authorList>
    </citation>
    <scope>NUCLEOTIDE SEQUENCE [LARGE SCALE GENOMIC DNA]</scope>
</reference>
<feature type="domain" description="THIF-type NAD/FAD binding fold" evidence="1">
    <location>
        <begin position="39"/>
        <end position="201"/>
    </location>
</feature>
<name>A0A1F6VHZ0_9BACT</name>
<dbReference type="CDD" id="cd01483">
    <property type="entry name" value="E1_enzyme_family"/>
    <property type="match status" value="1"/>
</dbReference>
<dbReference type="Pfam" id="PF00899">
    <property type="entry name" value="ThiF"/>
    <property type="match status" value="1"/>
</dbReference>
<dbReference type="PANTHER" id="PTHR43267:SF1">
    <property type="entry name" value="TRNA THREONYLCARBAMOYLADENOSINE DEHYDRATASE"/>
    <property type="match status" value="1"/>
</dbReference>
<dbReference type="PANTHER" id="PTHR43267">
    <property type="entry name" value="TRNA THREONYLCARBAMOYLADENOSINE DEHYDRATASE"/>
    <property type="match status" value="1"/>
</dbReference>
<dbReference type="EMBL" id="MFTT01000029">
    <property type="protein sequence ID" value="OGI69253.1"/>
    <property type="molecule type" value="Genomic_DNA"/>
</dbReference>
<organism evidence="2 3">
    <name type="scientific">Candidatus Nomurabacteria bacterium RIFCSPHIGHO2_01_FULL_42_16</name>
    <dbReference type="NCBI Taxonomy" id="1801743"/>
    <lineage>
        <taxon>Bacteria</taxon>
        <taxon>Candidatus Nomuraibacteriota</taxon>
    </lineage>
</organism>
<dbReference type="Gene3D" id="3.40.50.720">
    <property type="entry name" value="NAD(P)-binding Rossmann-like Domain"/>
    <property type="match status" value="1"/>
</dbReference>
<sequence>MKNLKIVQAYDLPGNPDADSVYELLPKDFSQSYYDERTDRNIGWITREEQEMLKNSVVGIAGCGGMGGALAQILLRLGIGEIRIADCESFDISNINRQFAANRTTVGKSKAFETARLMRNIAEDTRIVVYPMGIRKDMAEHFASGCHSIIDEIEFWELAPAIILHRAARSANVDIFGCNTSGFGTHLFRFTPSSMAIEEAFGVTFEEAERIDSDRRNSKLSVPEMEKLTKKLLLIVAPEIKNQNPDEFPEIWRRLFIEGKAPIISTNPSFATGFVADHVLLHLLSRLGYKNNAIPIPPMPGYAYLDARKICAVVVNEKWW</sequence>
<gene>
    <name evidence="2" type="ORF">A2824_02230</name>
</gene>
<dbReference type="GO" id="GO:0008641">
    <property type="term" value="F:ubiquitin-like modifier activating enzyme activity"/>
    <property type="evidence" value="ECO:0007669"/>
    <property type="project" value="InterPro"/>
</dbReference>
<dbReference type="InterPro" id="IPR000594">
    <property type="entry name" value="ThiF_NAD_FAD-bd"/>
</dbReference>
<dbReference type="STRING" id="1801743.A2824_02230"/>
<proteinExistence type="predicted"/>
<dbReference type="GO" id="GO:0061504">
    <property type="term" value="P:cyclic threonylcarbamoyladenosine biosynthetic process"/>
    <property type="evidence" value="ECO:0007669"/>
    <property type="project" value="TreeGrafter"/>
</dbReference>
<dbReference type="Proteomes" id="UP000178059">
    <property type="component" value="Unassembled WGS sequence"/>
</dbReference>
<dbReference type="SUPFAM" id="SSF69572">
    <property type="entry name" value="Activating enzymes of the ubiquitin-like proteins"/>
    <property type="match status" value="1"/>
</dbReference>
<protein>
    <recommendedName>
        <fullName evidence="1">THIF-type NAD/FAD binding fold domain-containing protein</fullName>
    </recommendedName>
</protein>
<dbReference type="GO" id="GO:0061503">
    <property type="term" value="F:tRNA threonylcarbamoyladenosine dehydratase"/>
    <property type="evidence" value="ECO:0007669"/>
    <property type="project" value="TreeGrafter"/>
</dbReference>
<accession>A0A1F6VHZ0</accession>